<comment type="cofactor">
    <cofactor evidence="1">
        <name>FAD</name>
        <dbReference type="ChEBI" id="CHEBI:57692"/>
    </cofactor>
</comment>
<dbReference type="PANTHER" id="PTHR13878">
    <property type="entry name" value="GULONOLACTONE OXIDASE"/>
    <property type="match status" value="1"/>
</dbReference>
<evidence type="ECO:0000256" key="7">
    <source>
        <dbReference type="ARBA" id="ARBA00048224"/>
    </source>
</evidence>
<dbReference type="InterPro" id="IPR036318">
    <property type="entry name" value="FAD-bd_PCMH-like_sf"/>
</dbReference>
<dbReference type="Gene3D" id="3.40.462.10">
    <property type="entry name" value="FAD-linked oxidases, C-terminal domain"/>
    <property type="match status" value="1"/>
</dbReference>
<dbReference type="EMBL" id="JBEDUW010000001">
    <property type="protein sequence ID" value="KAK9947977.1"/>
    <property type="molecule type" value="Genomic_DNA"/>
</dbReference>
<dbReference type="Proteomes" id="UP001457282">
    <property type="component" value="Unassembled WGS sequence"/>
</dbReference>
<dbReference type="InterPro" id="IPR016169">
    <property type="entry name" value="FAD-bd_PCMH_sub2"/>
</dbReference>
<dbReference type="Pfam" id="PF09265">
    <property type="entry name" value="Cytokin-bind"/>
    <property type="match status" value="1"/>
</dbReference>
<sequence length="522" mass="58779">MAEKYSPLIPTLLIATVIMNRLISTVGYKLRDDPEAIRLASTDYGHILSENPAAVLYPSSINDISSLIKFANNVSVPFGVAAKGQGHSTRGQAMARNGVVVEMSSLRNHRGQHGSGIQVLSSTNINDVTFHYADVGGEQLWVDVLHATLKHGLSPVSWTDYLYLTVGGTLSNAGISGQTFRFGPQISNVYEMDVVTGEGDFVTCSPNKNAELFYAVLGGLGQFGIISRARIALEPAPKRVRWVRMLYSDFSAFSRDQERLISINGRQQSNALDYLEGTLLIHQGPPDNWRASSFFPQSSHKRIISQVTKNGIIYCLEVAKYYDHHTETTVDKELGILLKGLNYLPGFMFGNDVSYVEFLNRVRTGELNLQSQGLWDVPHPWLNMFIPKSRISDFDLGVFKDIVLKKNITTGPVLIYPMNRSKWDERMSAVVPEEDVFYTVGFLHATGFDEWEAFEEQNKEILEFCVRAGIDVKQYLPNYKTQKGWMSHFGSKWKIIQKRKALFDPKRILSPGQRIFHIKEKI</sequence>
<dbReference type="SUPFAM" id="SSF55103">
    <property type="entry name" value="FAD-linked oxidases, C-terminal domain"/>
    <property type="match status" value="1"/>
</dbReference>
<keyword evidence="4" id="KW-0285">Flavoprotein</keyword>
<dbReference type="InterPro" id="IPR016170">
    <property type="entry name" value="Cytok_DH_C_sf"/>
</dbReference>
<comment type="similarity">
    <text evidence="2">Belongs to the oxygen-dependent FAD-linked oxidoreductase family.</text>
</comment>
<dbReference type="GO" id="GO:0009690">
    <property type="term" value="P:cytokinin metabolic process"/>
    <property type="evidence" value="ECO:0007669"/>
    <property type="project" value="InterPro"/>
</dbReference>
<dbReference type="InterPro" id="IPR016167">
    <property type="entry name" value="FAD-bd_PCMH_sub1"/>
</dbReference>
<evidence type="ECO:0000259" key="8">
    <source>
        <dbReference type="PROSITE" id="PS51387"/>
    </source>
</evidence>
<protein>
    <recommendedName>
        <fullName evidence="3">cytokinin dehydrogenase</fullName>
        <ecNumber evidence="3">1.5.99.12</ecNumber>
    </recommendedName>
</protein>
<organism evidence="9 10">
    <name type="scientific">Rubus argutus</name>
    <name type="common">Southern blackberry</name>
    <dbReference type="NCBI Taxonomy" id="59490"/>
    <lineage>
        <taxon>Eukaryota</taxon>
        <taxon>Viridiplantae</taxon>
        <taxon>Streptophyta</taxon>
        <taxon>Embryophyta</taxon>
        <taxon>Tracheophyta</taxon>
        <taxon>Spermatophyta</taxon>
        <taxon>Magnoliopsida</taxon>
        <taxon>eudicotyledons</taxon>
        <taxon>Gunneridae</taxon>
        <taxon>Pentapetalae</taxon>
        <taxon>rosids</taxon>
        <taxon>fabids</taxon>
        <taxon>Rosales</taxon>
        <taxon>Rosaceae</taxon>
        <taxon>Rosoideae</taxon>
        <taxon>Rosoideae incertae sedis</taxon>
        <taxon>Rubus</taxon>
    </lineage>
</organism>
<dbReference type="Gene3D" id="3.30.465.10">
    <property type="match status" value="1"/>
</dbReference>
<evidence type="ECO:0000256" key="6">
    <source>
        <dbReference type="ARBA" id="ARBA00023002"/>
    </source>
</evidence>
<name>A0AAW1YGV9_RUBAR</name>
<evidence type="ECO:0000256" key="1">
    <source>
        <dbReference type="ARBA" id="ARBA00001974"/>
    </source>
</evidence>
<reference evidence="9 10" key="1">
    <citation type="journal article" date="2023" name="G3 (Bethesda)">
        <title>A chromosome-length genome assembly and annotation of blackberry (Rubus argutus, cv. 'Hillquist').</title>
        <authorList>
            <person name="Bruna T."/>
            <person name="Aryal R."/>
            <person name="Dudchenko O."/>
            <person name="Sargent D.J."/>
            <person name="Mead D."/>
            <person name="Buti M."/>
            <person name="Cavallini A."/>
            <person name="Hytonen T."/>
            <person name="Andres J."/>
            <person name="Pham M."/>
            <person name="Weisz D."/>
            <person name="Mascagni F."/>
            <person name="Usai G."/>
            <person name="Natali L."/>
            <person name="Bassil N."/>
            <person name="Fernandez G.E."/>
            <person name="Lomsadze A."/>
            <person name="Armour M."/>
            <person name="Olukolu B."/>
            <person name="Poorten T."/>
            <person name="Britton C."/>
            <person name="Davik J."/>
            <person name="Ashrafi H."/>
            <person name="Aiden E.L."/>
            <person name="Borodovsky M."/>
            <person name="Worthington M."/>
        </authorList>
    </citation>
    <scope>NUCLEOTIDE SEQUENCE [LARGE SCALE GENOMIC DNA]</scope>
    <source>
        <strain evidence="9">PI 553951</strain>
    </source>
</reference>
<dbReference type="Gene3D" id="3.30.43.10">
    <property type="entry name" value="Uridine Diphospho-n-acetylenolpyruvylglucosamine Reductase, domain 2"/>
    <property type="match status" value="1"/>
</dbReference>
<proteinExistence type="inferred from homology"/>
<keyword evidence="6" id="KW-0560">Oxidoreductase</keyword>
<feature type="domain" description="FAD-binding PCMH-type" evidence="8">
    <location>
        <begin position="48"/>
        <end position="236"/>
    </location>
</feature>
<dbReference type="InterPro" id="IPR016164">
    <property type="entry name" value="FAD-linked_Oxase-like_C"/>
</dbReference>
<comment type="caution">
    <text evidence="9">The sequence shown here is derived from an EMBL/GenBank/DDBJ whole genome shotgun (WGS) entry which is preliminary data.</text>
</comment>
<keyword evidence="5" id="KW-0274">FAD</keyword>
<evidence type="ECO:0000256" key="2">
    <source>
        <dbReference type="ARBA" id="ARBA00005466"/>
    </source>
</evidence>
<dbReference type="PROSITE" id="PS00862">
    <property type="entry name" value="OX2_COVAL_FAD"/>
    <property type="match status" value="1"/>
</dbReference>
<evidence type="ECO:0000256" key="4">
    <source>
        <dbReference type="ARBA" id="ARBA00022630"/>
    </source>
</evidence>
<comment type="catalytic activity">
    <reaction evidence="7">
        <text>N(6)-dimethylallyladenine + A + H2O = 3-methyl-2-butenal + adenine + AH2</text>
        <dbReference type="Rhea" id="RHEA:13625"/>
        <dbReference type="ChEBI" id="CHEBI:13193"/>
        <dbReference type="ChEBI" id="CHEBI:15377"/>
        <dbReference type="ChEBI" id="CHEBI:15825"/>
        <dbReference type="ChEBI" id="CHEBI:16708"/>
        <dbReference type="ChEBI" id="CHEBI:17499"/>
        <dbReference type="ChEBI" id="CHEBI:17660"/>
        <dbReference type="EC" id="1.5.99.12"/>
    </reaction>
</comment>
<dbReference type="InterPro" id="IPR015345">
    <property type="entry name" value="Cytokinin_DH_FAD/cytokin-bd"/>
</dbReference>
<evidence type="ECO:0000256" key="3">
    <source>
        <dbReference type="ARBA" id="ARBA00011928"/>
    </source>
</evidence>
<dbReference type="GO" id="GO:0071949">
    <property type="term" value="F:FAD binding"/>
    <property type="evidence" value="ECO:0007669"/>
    <property type="project" value="InterPro"/>
</dbReference>
<dbReference type="InterPro" id="IPR006093">
    <property type="entry name" value="Oxy_OxRdtase_FAD_BS"/>
</dbReference>
<gene>
    <name evidence="9" type="ORF">M0R45_003569</name>
</gene>
<dbReference type="FunFam" id="3.40.462.10:FF:000001">
    <property type="entry name" value="Cytokinin dehydrogenase 2"/>
    <property type="match status" value="1"/>
</dbReference>
<keyword evidence="10" id="KW-1185">Reference proteome</keyword>
<evidence type="ECO:0000313" key="10">
    <source>
        <dbReference type="Proteomes" id="UP001457282"/>
    </source>
</evidence>
<dbReference type="PANTHER" id="PTHR13878:SF127">
    <property type="entry name" value="CYTOKININ DEHYDROGENASE 3"/>
    <property type="match status" value="1"/>
</dbReference>
<dbReference type="SUPFAM" id="SSF56176">
    <property type="entry name" value="FAD-binding/transporter-associated domain-like"/>
    <property type="match status" value="1"/>
</dbReference>
<dbReference type="Pfam" id="PF01565">
    <property type="entry name" value="FAD_binding_4"/>
    <property type="match status" value="1"/>
</dbReference>
<dbReference type="InterPro" id="IPR006094">
    <property type="entry name" value="Oxid_FAD_bind_N"/>
</dbReference>
<dbReference type="PROSITE" id="PS51387">
    <property type="entry name" value="FAD_PCMH"/>
    <property type="match status" value="1"/>
</dbReference>
<dbReference type="InterPro" id="IPR016166">
    <property type="entry name" value="FAD-bd_PCMH"/>
</dbReference>
<dbReference type="InterPro" id="IPR050432">
    <property type="entry name" value="FAD-linked_Oxidoreductases_BP"/>
</dbReference>
<accession>A0AAW1YGV9</accession>
<dbReference type="GO" id="GO:0019139">
    <property type="term" value="F:cytokinin dehydrogenase activity"/>
    <property type="evidence" value="ECO:0007669"/>
    <property type="project" value="UniProtKB-EC"/>
</dbReference>
<evidence type="ECO:0000313" key="9">
    <source>
        <dbReference type="EMBL" id="KAK9947977.1"/>
    </source>
</evidence>
<dbReference type="AlphaFoldDB" id="A0AAW1YGV9"/>
<dbReference type="EC" id="1.5.99.12" evidence="3"/>
<evidence type="ECO:0000256" key="5">
    <source>
        <dbReference type="ARBA" id="ARBA00022827"/>
    </source>
</evidence>